<dbReference type="AlphaFoldDB" id="A0A5P1EBY6"/>
<dbReference type="Proteomes" id="UP000243459">
    <property type="component" value="Chromosome 7"/>
</dbReference>
<protein>
    <submittedName>
        <fullName evidence="1">Uncharacterized protein</fullName>
    </submittedName>
</protein>
<dbReference type="Gramene" id="ONK63396">
    <property type="protein sequence ID" value="ONK63396"/>
    <property type="gene ID" value="A4U43_C07F14700"/>
</dbReference>
<name>A0A5P1EBY6_ASPOF</name>
<organism evidence="1 2">
    <name type="scientific">Asparagus officinalis</name>
    <name type="common">Garden asparagus</name>
    <dbReference type="NCBI Taxonomy" id="4686"/>
    <lineage>
        <taxon>Eukaryota</taxon>
        <taxon>Viridiplantae</taxon>
        <taxon>Streptophyta</taxon>
        <taxon>Embryophyta</taxon>
        <taxon>Tracheophyta</taxon>
        <taxon>Spermatophyta</taxon>
        <taxon>Magnoliopsida</taxon>
        <taxon>Liliopsida</taxon>
        <taxon>Asparagales</taxon>
        <taxon>Asparagaceae</taxon>
        <taxon>Asparagoideae</taxon>
        <taxon>Asparagus</taxon>
    </lineage>
</organism>
<evidence type="ECO:0000313" key="2">
    <source>
        <dbReference type="Proteomes" id="UP000243459"/>
    </source>
</evidence>
<evidence type="ECO:0000313" key="1">
    <source>
        <dbReference type="EMBL" id="ONK63396.1"/>
    </source>
</evidence>
<sequence>MTMKIPAPSIDNNDLCALVEDISYAVVIDISGSLVNDNIPCPLVDDFYTLVEDNVSCSLVDDDVSCSLIDDLRDQSMMTMKIPAPTSKRESKTSVCISLRSKSGGGFNCEQQY</sequence>
<dbReference type="EMBL" id="CM007387">
    <property type="protein sequence ID" value="ONK63396.1"/>
    <property type="molecule type" value="Genomic_DNA"/>
</dbReference>
<accession>A0A5P1EBY6</accession>
<proteinExistence type="predicted"/>
<keyword evidence="2" id="KW-1185">Reference proteome</keyword>
<gene>
    <name evidence="1" type="ORF">A4U43_C07F14700</name>
</gene>
<reference evidence="2" key="1">
    <citation type="journal article" date="2017" name="Nat. Commun.">
        <title>The asparagus genome sheds light on the origin and evolution of a young Y chromosome.</title>
        <authorList>
            <person name="Harkess A."/>
            <person name="Zhou J."/>
            <person name="Xu C."/>
            <person name="Bowers J.E."/>
            <person name="Van der Hulst R."/>
            <person name="Ayyampalayam S."/>
            <person name="Mercati F."/>
            <person name="Riccardi P."/>
            <person name="McKain M.R."/>
            <person name="Kakrana A."/>
            <person name="Tang H."/>
            <person name="Ray J."/>
            <person name="Groenendijk J."/>
            <person name="Arikit S."/>
            <person name="Mathioni S.M."/>
            <person name="Nakano M."/>
            <person name="Shan H."/>
            <person name="Telgmann-Rauber A."/>
            <person name="Kanno A."/>
            <person name="Yue Z."/>
            <person name="Chen H."/>
            <person name="Li W."/>
            <person name="Chen Y."/>
            <person name="Xu X."/>
            <person name="Zhang Y."/>
            <person name="Luo S."/>
            <person name="Chen H."/>
            <person name="Gao J."/>
            <person name="Mao Z."/>
            <person name="Pires J.C."/>
            <person name="Luo M."/>
            <person name="Kudrna D."/>
            <person name="Wing R.A."/>
            <person name="Meyers B.C."/>
            <person name="Yi K."/>
            <person name="Kong H."/>
            <person name="Lavrijsen P."/>
            <person name="Sunseri F."/>
            <person name="Falavigna A."/>
            <person name="Ye Y."/>
            <person name="Leebens-Mack J.H."/>
            <person name="Chen G."/>
        </authorList>
    </citation>
    <scope>NUCLEOTIDE SEQUENCE [LARGE SCALE GENOMIC DNA]</scope>
    <source>
        <strain evidence="2">cv. DH0086</strain>
    </source>
</reference>